<dbReference type="GO" id="GO:0019843">
    <property type="term" value="F:rRNA binding"/>
    <property type="evidence" value="ECO:0007669"/>
    <property type="project" value="UniProtKB-KW"/>
</dbReference>
<feature type="repeat" description="PPR" evidence="12">
    <location>
        <begin position="207"/>
        <end position="244"/>
    </location>
</feature>
<dbReference type="Gene3D" id="1.25.40.10">
    <property type="entry name" value="Tetratricopeptide repeat domain"/>
    <property type="match status" value="1"/>
</dbReference>
<evidence type="ECO:0000256" key="7">
    <source>
        <dbReference type="ARBA" id="ARBA00022946"/>
    </source>
</evidence>
<comment type="caution">
    <text evidence="13">The sequence shown here is derived from an EMBL/GenBank/DDBJ whole genome shotgun (WGS) entry which is preliminary data.</text>
</comment>
<dbReference type="InterPro" id="IPR002885">
    <property type="entry name" value="PPR_rpt"/>
</dbReference>
<evidence type="ECO:0000256" key="3">
    <source>
        <dbReference type="ARBA" id="ARBA00022730"/>
    </source>
</evidence>
<sequence>MQRVCDLIIRTYCVDAAASTSLSLPRAIKRSATDLLKSLSQTVGVDKTAPHFSLIDDPVTIPTTNRARRTYYLSKEMGRRAARALAAEWPTLFMYDRDEPRLDVFRPKLPPDGSTVDPTESNLRSLVDKRMVEDAVKLYERIRAADSPVSEQLQMDLFRLLVYYNGKNVPSNETEEWHGMRNFSEIVASEWVEADLADLLFETLKKTDEVYSLMIAGLCKFPSSESLSRAENLYEEMKQKGMKPHFEAFCGLIRTSHSWHKAKSFVKDMNSMQIKPSIAIFNALIEARLKGNSPSDALADVIETVREATFINCPLNLTTFSLLLQAAEKSSDENAAVTILDQILKELDCHSSITVDQKGDHSFFLNAMKVASSANNRALIERVESIYRSENNNVKLASFTDEHTFYNDYLLYFVKVLPLDELEKMYRELVPRIVGVSRPLLFAVLDRLRYSNNWSFLRRIVEDGIAGRFMNDYGASNLMRSLLLDLNLQDLTIEEREDFAELVKRMVDAWTELSNFTDPKMSRLQVKWSPNAIAQCSLLLIKCGFRERGWNLLAVLLDDNARTGEKPVLQQFGVPSPSVLDSLMDDALRHGDWKNASLCLEVMATFLTEKRLDPVVNDIVKRCSLNKLQQRILHNFVRLRQ</sequence>
<keyword evidence="14" id="KW-1185">Reference proteome</keyword>
<comment type="subcellular location">
    <subcellularLocation>
        <location evidence="1">Mitochondrion</location>
    </subcellularLocation>
</comment>
<dbReference type="PROSITE" id="PS51375">
    <property type="entry name" value="PPR"/>
    <property type="match status" value="1"/>
</dbReference>
<keyword evidence="10" id="KW-0687">Ribonucleoprotein</keyword>
<evidence type="ECO:0000313" key="13">
    <source>
        <dbReference type="EMBL" id="MFH4973532.1"/>
    </source>
</evidence>
<proteinExistence type="inferred from homology"/>
<dbReference type="GO" id="GO:0005739">
    <property type="term" value="C:mitochondrion"/>
    <property type="evidence" value="ECO:0007669"/>
    <property type="project" value="UniProtKB-SubCell"/>
</dbReference>
<organism evidence="13 14">
    <name type="scientific">Gnathostoma spinigerum</name>
    <dbReference type="NCBI Taxonomy" id="75299"/>
    <lineage>
        <taxon>Eukaryota</taxon>
        <taxon>Metazoa</taxon>
        <taxon>Ecdysozoa</taxon>
        <taxon>Nematoda</taxon>
        <taxon>Chromadorea</taxon>
        <taxon>Rhabditida</taxon>
        <taxon>Spirurina</taxon>
        <taxon>Gnathostomatomorpha</taxon>
        <taxon>Gnathostomatoidea</taxon>
        <taxon>Gnathostomatidae</taxon>
        <taxon>Gnathostoma</taxon>
    </lineage>
</organism>
<reference evidence="13 14" key="1">
    <citation type="submission" date="2024-08" db="EMBL/GenBank/DDBJ databases">
        <title>Gnathostoma spinigerum genome.</title>
        <authorList>
            <person name="Gonzalez-Bertolin B."/>
            <person name="Monzon S."/>
            <person name="Zaballos A."/>
            <person name="Jimenez P."/>
            <person name="Dekumyoy P."/>
            <person name="Varona S."/>
            <person name="Cuesta I."/>
            <person name="Sumanam S."/>
            <person name="Adisakwattana P."/>
            <person name="Gasser R.B."/>
            <person name="Hernandez-Gonzalez A."/>
            <person name="Young N.D."/>
            <person name="Perteguer M.J."/>
        </authorList>
    </citation>
    <scope>NUCLEOTIDE SEQUENCE [LARGE SCALE GENOMIC DNA]</scope>
    <source>
        <strain evidence="13">AL3</strain>
        <tissue evidence="13">Liver</tissue>
    </source>
</reference>
<evidence type="ECO:0000256" key="1">
    <source>
        <dbReference type="ARBA" id="ARBA00004173"/>
    </source>
</evidence>
<protein>
    <recommendedName>
        <fullName evidence="11">Small ribosomal subunit protein mS39</fullName>
    </recommendedName>
</protein>
<dbReference type="InterPro" id="IPR055063">
    <property type="entry name" value="Rib_mS39_PPR"/>
</dbReference>
<evidence type="ECO:0000256" key="8">
    <source>
        <dbReference type="ARBA" id="ARBA00022980"/>
    </source>
</evidence>
<evidence type="ECO:0000256" key="6">
    <source>
        <dbReference type="ARBA" id="ARBA00022884"/>
    </source>
</evidence>
<dbReference type="GO" id="GO:1990904">
    <property type="term" value="C:ribonucleoprotein complex"/>
    <property type="evidence" value="ECO:0007669"/>
    <property type="project" value="UniProtKB-KW"/>
</dbReference>
<gene>
    <name evidence="13" type="ORF">AB6A40_000241</name>
</gene>
<evidence type="ECO:0000256" key="10">
    <source>
        <dbReference type="ARBA" id="ARBA00023274"/>
    </source>
</evidence>
<keyword evidence="6" id="KW-0694">RNA-binding</keyword>
<evidence type="ECO:0000256" key="11">
    <source>
        <dbReference type="ARBA" id="ARBA00035134"/>
    </source>
</evidence>
<evidence type="ECO:0000256" key="4">
    <source>
        <dbReference type="ARBA" id="ARBA00022737"/>
    </source>
</evidence>
<dbReference type="InterPro" id="IPR037387">
    <property type="entry name" value="PTCD3"/>
</dbReference>
<keyword evidence="8" id="KW-0689">Ribosomal protein</keyword>
<evidence type="ECO:0000256" key="12">
    <source>
        <dbReference type="PROSITE-ProRule" id="PRU00708"/>
    </source>
</evidence>
<comment type="similarity">
    <text evidence="2">Belongs to the mitochondrion-specific ribosomal protein mS39 family.</text>
</comment>
<dbReference type="EMBL" id="JBGFUD010000060">
    <property type="protein sequence ID" value="MFH4973532.1"/>
    <property type="molecule type" value="Genomic_DNA"/>
</dbReference>
<keyword evidence="7" id="KW-0809">Transit peptide</keyword>
<keyword evidence="9" id="KW-0496">Mitochondrion</keyword>
<name>A0ABD6EA27_9BILA</name>
<keyword evidence="3" id="KW-0699">rRNA-binding</keyword>
<keyword evidence="4" id="KW-0677">Repeat</keyword>
<dbReference type="GO" id="GO:0005840">
    <property type="term" value="C:ribosome"/>
    <property type="evidence" value="ECO:0007669"/>
    <property type="project" value="UniProtKB-KW"/>
</dbReference>
<dbReference type="Proteomes" id="UP001608902">
    <property type="component" value="Unassembled WGS sequence"/>
</dbReference>
<dbReference type="GO" id="GO:0006417">
    <property type="term" value="P:regulation of translation"/>
    <property type="evidence" value="ECO:0007669"/>
    <property type="project" value="UniProtKB-KW"/>
</dbReference>
<evidence type="ECO:0000313" key="14">
    <source>
        <dbReference type="Proteomes" id="UP001608902"/>
    </source>
</evidence>
<dbReference type="InterPro" id="IPR011990">
    <property type="entry name" value="TPR-like_helical_dom_sf"/>
</dbReference>
<dbReference type="PANTHER" id="PTHR16276">
    <property type="entry name" value="PENTATRICOPEPTIDE REPEAT DOMAIN-CONTAINING PROTEIN 3"/>
    <property type="match status" value="1"/>
</dbReference>
<dbReference type="AlphaFoldDB" id="A0ABD6EA27"/>
<evidence type="ECO:0000256" key="9">
    <source>
        <dbReference type="ARBA" id="ARBA00023128"/>
    </source>
</evidence>
<accession>A0ABD6EA27</accession>
<keyword evidence="5" id="KW-0810">Translation regulation</keyword>
<dbReference type="Pfam" id="PF22330">
    <property type="entry name" value="Rib_mS39_PPR"/>
    <property type="match status" value="1"/>
</dbReference>
<dbReference type="PANTHER" id="PTHR16276:SF1">
    <property type="entry name" value="SMALL RIBOSOMAL SUBUNIT PROTEIN MS39"/>
    <property type="match status" value="1"/>
</dbReference>
<evidence type="ECO:0000256" key="5">
    <source>
        <dbReference type="ARBA" id="ARBA00022845"/>
    </source>
</evidence>
<evidence type="ECO:0000256" key="2">
    <source>
        <dbReference type="ARBA" id="ARBA00008551"/>
    </source>
</evidence>
<dbReference type="Pfam" id="PF13812">
    <property type="entry name" value="PPR_3"/>
    <property type="match status" value="1"/>
</dbReference>